<gene>
    <name evidence="2" type="ORF">Nepgr_018125</name>
</gene>
<evidence type="ECO:0000313" key="2">
    <source>
        <dbReference type="EMBL" id="GMH16284.1"/>
    </source>
</evidence>
<dbReference type="Proteomes" id="UP001279734">
    <property type="component" value="Unassembled WGS sequence"/>
</dbReference>
<keyword evidence="3" id="KW-1185">Reference proteome</keyword>
<reference evidence="2" key="1">
    <citation type="submission" date="2023-05" db="EMBL/GenBank/DDBJ databases">
        <title>Nepenthes gracilis genome sequencing.</title>
        <authorList>
            <person name="Fukushima K."/>
        </authorList>
    </citation>
    <scope>NUCLEOTIDE SEQUENCE</scope>
    <source>
        <strain evidence="2">SING2019-196</strain>
    </source>
</reference>
<evidence type="ECO:0000313" key="3">
    <source>
        <dbReference type="Proteomes" id="UP001279734"/>
    </source>
</evidence>
<feature type="region of interest" description="Disordered" evidence="1">
    <location>
        <begin position="54"/>
        <end position="85"/>
    </location>
</feature>
<dbReference type="EMBL" id="BSYO01000016">
    <property type="protein sequence ID" value="GMH16284.1"/>
    <property type="molecule type" value="Genomic_DNA"/>
</dbReference>
<accession>A0AAD3SSV5</accession>
<evidence type="ECO:0000256" key="1">
    <source>
        <dbReference type="SAM" id="MobiDB-lite"/>
    </source>
</evidence>
<comment type="caution">
    <text evidence="2">The sequence shown here is derived from an EMBL/GenBank/DDBJ whole genome shotgun (WGS) entry which is preliminary data.</text>
</comment>
<feature type="compositionally biased region" description="Polar residues" evidence="1">
    <location>
        <begin position="67"/>
        <end position="85"/>
    </location>
</feature>
<dbReference type="AlphaFoldDB" id="A0AAD3SSV5"/>
<organism evidence="2 3">
    <name type="scientific">Nepenthes gracilis</name>
    <name type="common">Slender pitcher plant</name>
    <dbReference type="NCBI Taxonomy" id="150966"/>
    <lineage>
        <taxon>Eukaryota</taxon>
        <taxon>Viridiplantae</taxon>
        <taxon>Streptophyta</taxon>
        <taxon>Embryophyta</taxon>
        <taxon>Tracheophyta</taxon>
        <taxon>Spermatophyta</taxon>
        <taxon>Magnoliopsida</taxon>
        <taxon>eudicotyledons</taxon>
        <taxon>Gunneridae</taxon>
        <taxon>Pentapetalae</taxon>
        <taxon>Caryophyllales</taxon>
        <taxon>Nepenthaceae</taxon>
        <taxon>Nepenthes</taxon>
    </lineage>
</organism>
<sequence length="85" mass="9002">MVYQPSGRIFPPTKDTVDQVKPIPTMRNILVSSLVLALLPPSAVAAIRNVSKVPHDSSIVPPPPEAASSTFLPSPSLSMNQTLAL</sequence>
<protein>
    <submittedName>
        <fullName evidence="2">Uncharacterized protein</fullName>
    </submittedName>
</protein>
<proteinExistence type="predicted"/>
<name>A0AAD3SSV5_NEPGR</name>